<protein>
    <submittedName>
        <fullName evidence="2">Uncharacterized protein</fullName>
    </submittedName>
</protein>
<dbReference type="AlphaFoldDB" id="A0A1K2FE94"/>
<accession>A0A1K2FE94</accession>
<dbReference type="Proteomes" id="UP000181909">
    <property type="component" value="Unassembled WGS sequence"/>
</dbReference>
<name>A0A1K2FE94_STRAR</name>
<reference evidence="2 3" key="1">
    <citation type="submission" date="2016-11" db="EMBL/GenBank/DDBJ databases">
        <authorList>
            <person name="Jaros S."/>
            <person name="Januszkiewicz K."/>
            <person name="Wedrychowicz H."/>
        </authorList>
    </citation>
    <scope>NUCLEOTIDE SEQUENCE [LARGE SCALE GENOMIC DNA]</scope>
    <source>
        <strain evidence="2 3">OK807</strain>
    </source>
</reference>
<organism evidence="2 3">
    <name type="scientific">Streptomyces atratus</name>
    <dbReference type="NCBI Taxonomy" id="1893"/>
    <lineage>
        <taxon>Bacteria</taxon>
        <taxon>Bacillati</taxon>
        <taxon>Actinomycetota</taxon>
        <taxon>Actinomycetes</taxon>
        <taxon>Kitasatosporales</taxon>
        <taxon>Streptomycetaceae</taxon>
        <taxon>Streptomyces</taxon>
    </lineage>
</organism>
<evidence type="ECO:0000256" key="1">
    <source>
        <dbReference type="SAM" id="SignalP"/>
    </source>
</evidence>
<feature type="signal peptide" evidence="1">
    <location>
        <begin position="1"/>
        <end position="31"/>
    </location>
</feature>
<evidence type="ECO:0000313" key="3">
    <source>
        <dbReference type="Proteomes" id="UP000181909"/>
    </source>
</evidence>
<evidence type="ECO:0000313" key="2">
    <source>
        <dbReference type="EMBL" id="SFY45488.1"/>
    </source>
</evidence>
<sequence>MGTMTNRVIRRTFIAGLGMLLGILWSVPAHAADMAVADAGSVTRGTLAVDTDIPRGVTVDLVRRTIALGAGEKRHLRARLEATSTTTGIVGLTQRIRCLNASGSTVSVVAASARNHEGSDTTTYATPGHLPLYADLLFTAPTAGTYTCVLQGTAYSSLPGSYHLTAVANNTWLETDDTDQTGARWWQNPACESDDSTGACTYVGDGAARRDAWVFYDDGTPVYKWQAHPDAVSVSAQANLELTTCYQATASCAGAMQVYPRGENAVVDTRFEFIQLDATGHTCRTHSATARRTITDDAHHAVGYSSLTGIPIDSSCGTRTFLLRLYVKHVSGQTVKIDGVQSGTTSLTNGIAFNNFR</sequence>
<proteinExistence type="predicted"/>
<dbReference type="EMBL" id="FPJO01000080">
    <property type="protein sequence ID" value="SFY45488.1"/>
    <property type="molecule type" value="Genomic_DNA"/>
</dbReference>
<gene>
    <name evidence="2" type="ORF">SAMN02787144_10801</name>
</gene>
<feature type="chain" id="PRO_5013131789" evidence="1">
    <location>
        <begin position="32"/>
        <end position="357"/>
    </location>
</feature>
<keyword evidence="1" id="KW-0732">Signal</keyword>